<dbReference type="OrthoDB" id="1913803at2759"/>
<gene>
    <name evidence="3" type="primary">LOC113731145</name>
</gene>
<feature type="transmembrane region" description="Helical" evidence="1">
    <location>
        <begin position="135"/>
        <end position="163"/>
    </location>
</feature>
<name>A0A6P6WAM1_COFAR</name>
<evidence type="ECO:0000256" key="1">
    <source>
        <dbReference type="SAM" id="Phobius"/>
    </source>
</evidence>
<keyword evidence="2" id="KW-1185">Reference proteome</keyword>
<sequence length="385" mass="42780">MFDNIYLSFTATALSAHRPLSLSFEAAKFCPVILLLNSIHSMGGWNSETTLLEKAVLRPIKQQGGGGSWRDPFRILTTLLLSLLLPLSFLLLARLSTARHISAPATSQPSTNCRDDDHLLCFLFLFHHFINTSTIVYALVCLVTVAAFVHGLTAGPPASLNVLSSNRRCQSPVSVEPDDAFRRLRLYAAWIILCTLQICVGLGIEGSTSTDAGCSLMMRHFHGSPTPERISSLLSRVTFIVGLHETTHFWSKSVVKPVVDDTVMGCVVKEERWMERVGMAMSFGGLWWWKLKDEVDALAAVVMKKELQPMLLVVQEQGAGGLGVADLVGWWLYYLTAAIGSIRLIKGGIWLGMILLFKFRRGYLRRRRRQDSASDTPASDHDYQV</sequence>
<dbReference type="GeneID" id="113731145"/>
<evidence type="ECO:0000313" key="2">
    <source>
        <dbReference type="Proteomes" id="UP001652660"/>
    </source>
</evidence>
<keyword evidence="1" id="KW-1133">Transmembrane helix</keyword>
<keyword evidence="1" id="KW-0472">Membrane</keyword>
<dbReference type="Proteomes" id="UP001652660">
    <property type="component" value="Chromosome 1e"/>
</dbReference>
<dbReference type="RefSeq" id="XP_027112075.1">
    <property type="nucleotide sequence ID" value="XM_027256274.2"/>
</dbReference>
<proteinExistence type="predicted"/>
<organism evidence="2 3">
    <name type="scientific">Coffea arabica</name>
    <name type="common">Arabian coffee</name>
    <dbReference type="NCBI Taxonomy" id="13443"/>
    <lineage>
        <taxon>Eukaryota</taxon>
        <taxon>Viridiplantae</taxon>
        <taxon>Streptophyta</taxon>
        <taxon>Embryophyta</taxon>
        <taxon>Tracheophyta</taxon>
        <taxon>Spermatophyta</taxon>
        <taxon>Magnoliopsida</taxon>
        <taxon>eudicotyledons</taxon>
        <taxon>Gunneridae</taxon>
        <taxon>Pentapetalae</taxon>
        <taxon>asterids</taxon>
        <taxon>lamiids</taxon>
        <taxon>Gentianales</taxon>
        <taxon>Rubiaceae</taxon>
        <taxon>Ixoroideae</taxon>
        <taxon>Gardenieae complex</taxon>
        <taxon>Bertiereae - Coffeeae clade</taxon>
        <taxon>Coffeeae</taxon>
        <taxon>Coffea</taxon>
    </lineage>
</organism>
<keyword evidence="1" id="KW-0812">Transmembrane</keyword>
<feature type="transmembrane region" description="Helical" evidence="1">
    <location>
        <begin position="73"/>
        <end position="93"/>
    </location>
</feature>
<feature type="transmembrane region" description="Helical" evidence="1">
    <location>
        <begin position="184"/>
        <end position="204"/>
    </location>
</feature>
<reference evidence="2" key="1">
    <citation type="journal article" date="2025" name="Foods">
        <title>Unveiling the Microbial Signatures of Arabica Coffee Cherries: Insights into Ripeness Specific Diversity, Functional Traits, and Implications for Quality and Safety.</title>
        <authorList>
            <consortium name="RefSeq"/>
            <person name="Tenea G.N."/>
            <person name="Cifuentes V."/>
            <person name="Reyes P."/>
            <person name="Cevallos-Vallejos M."/>
        </authorList>
    </citation>
    <scope>NUCLEOTIDE SEQUENCE [LARGE SCALE GENOMIC DNA]</scope>
</reference>
<protein>
    <submittedName>
        <fullName evidence="3">Uncharacterized protein</fullName>
    </submittedName>
</protein>
<feature type="transmembrane region" description="Helical" evidence="1">
    <location>
        <begin position="331"/>
        <end position="359"/>
    </location>
</feature>
<reference evidence="3" key="2">
    <citation type="submission" date="2025-08" db="UniProtKB">
        <authorList>
            <consortium name="RefSeq"/>
        </authorList>
    </citation>
    <scope>IDENTIFICATION</scope>
    <source>
        <tissue evidence="3">Leaves</tissue>
    </source>
</reference>
<accession>A0A6P6WAM1</accession>
<evidence type="ECO:0000313" key="3">
    <source>
        <dbReference type="RefSeq" id="XP_027112075.1"/>
    </source>
</evidence>
<dbReference type="AlphaFoldDB" id="A0A6P6WAM1"/>
<dbReference type="PANTHER" id="PTHR37172:SF3">
    <property type="entry name" value="TRANSMEMBRANE PROTEIN"/>
    <property type="match status" value="1"/>
</dbReference>
<dbReference type="PANTHER" id="PTHR37172">
    <property type="entry name" value="TRANSMEMBRANE PROTEIN"/>
    <property type="match status" value="1"/>
</dbReference>